<dbReference type="Proteomes" id="UP000228496">
    <property type="component" value="Unassembled WGS sequence"/>
</dbReference>
<gene>
    <name evidence="1" type="ORF">COV29_00210</name>
</gene>
<accession>A0A2J0Q8W3</accession>
<organism evidence="1 2">
    <name type="scientific">Candidatus Yanofskybacteria bacterium CG10_big_fil_rev_8_21_14_0_10_36_16</name>
    <dbReference type="NCBI Taxonomy" id="1975096"/>
    <lineage>
        <taxon>Bacteria</taxon>
        <taxon>Candidatus Yanofskyibacteriota</taxon>
    </lineage>
</organism>
<comment type="caution">
    <text evidence="1">The sequence shown here is derived from an EMBL/GenBank/DDBJ whole genome shotgun (WGS) entry which is preliminary data.</text>
</comment>
<name>A0A2J0Q8W3_9BACT</name>
<dbReference type="EMBL" id="PCXQ01000001">
    <property type="protein sequence ID" value="PJE51569.1"/>
    <property type="molecule type" value="Genomic_DNA"/>
</dbReference>
<sequence>MDKKIMVEEPKIESGKTLLDLMDKQKINPTVFLWILVPESDAWRLLISSKKYDRIKNTRQNYNDFINQFGEEKTVKDIGLSNITILHHDNDFLKLLRTMIKTSKQSKAGIRFKSNIINGIFIKDAYIYRLT</sequence>
<proteinExistence type="predicted"/>
<evidence type="ECO:0000313" key="1">
    <source>
        <dbReference type="EMBL" id="PJE51569.1"/>
    </source>
</evidence>
<protein>
    <submittedName>
        <fullName evidence="1">Uncharacterized protein</fullName>
    </submittedName>
</protein>
<reference evidence="1 2" key="1">
    <citation type="submission" date="2017-09" db="EMBL/GenBank/DDBJ databases">
        <title>Depth-based differentiation of microbial function through sediment-hosted aquifers and enrichment of novel symbionts in the deep terrestrial subsurface.</title>
        <authorList>
            <person name="Probst A.J."/>
            <person name="Ladd B."/>
            <person name="Jarett J.K."/>
            <person name="Geller-Mcgrath D.E."/>
            <person name="Sieber C.M."/>
            <person name="Emerson J.B."/>
            <person name="Anantharaman K."/>
            <person name="Thomas B.C."/>
            <person name="Malmstrom R."/>
            <person name="Stieglmeier M."/>
            <person name="Klingl A."/>
            <person name="Woyke T."/>
            <person name="Ryan C.M."/>
            <person name="Banfield J.F."/>
        </authorList>
    </citation>
    <scope>NUCLEOTIDE SEQUENCE [LARGE SCALE GENOMIC DNA]</scope>
    <source>
        <strain evidence="1">CG10_big_fil_rev_8_21_14_0_10_36_16</strain>
    </source>
</reference>
<evidence type="ECO:0000313" key="2">
    <source>
        <dbReference type="Proteomes" id="UP000228496"/>
    </source>
</evidence>
<dbReference type="AlphaFoldDB" id="A0A2J0Q8W3"/>